<feature type="region of interest" description="Disordered" evidence="1">
    <location>
        <begin position="66"/>
        <end position="85"/>
    </location>
</feature>
<evidence type="ECO:0000256" key="1">
    <source>
        <dbReference type="SAM" id="MobiDB-lite"/>
    </source>
</evidence>
<keyword evidence="2" id="KW-1133">Transmembrane helix</keyword>
<dbReference type="RefSeq" id="WP_155163571.1">
    <property type="nucleotide sequence ID" value="NZ_WNBG01000001.1"/>
</dbReference>
<dbReference type="EMBL" id="WNBM01000001">
    <property type="protein sequence ID" value="MTT75087.1"/>
    <property type="molecule type" value="Genomic_DNA"/>
</dbReference>
<organism evidence="3 6">
    <name type="scientific">Phascolarctobacterium faecium</name>
    <dbReference type="NCBI Taxonomy" id="33025"/>
    <lineage>
        <taxon>Bacteria</taxon>
        <taxon>Bacillati</taxon>
        <taxon>Bacillota</taxon>
        <taxon>Negativicutes</taxon>
        <taxon>Acidaminococcales</taxon>
        <taxon>Acidaminococcaceae</taxon>
        <taxon>Phascolarctobacterium</taxon>
    </lineage>
</organism>
<evidence type="ECO:0000313" key="6">
    <source>
        <dbReference type="Proteomes" id="UP000484547"/>
    </source>
</evidence>
<name>A0A7X2XEK9_9FIRM</name>
<dbReference type="AlphaFoldDB" id="A0A7X2XEK9"/>
<evidence type="ECO:0000313" key="5">
    <source>
        <dbReference type="Proteomes" id="UP000443070"/>
    </source>
</evidence>
<comment type="caution">
    <text evidence="3">The sequence shown here is derived from an EMBL/GenBank/DDBJ whole genome shotgun (WGS) entry which is preliminary data.</text>
</comment>
<dbReference type="Proteomes" id="UP000484547">
    <property type="component" value="Unassembled WGS sequence"/>
</dbReference>
<sequence length="145" mass="17056">MDNLMLFYPLIVLLFFIFFDVRNRKKRPAPPQQQPADRQTQLPEEWQSRGYEDEDEETVPWYVEFPEDRAPKKQPAAEKTYQEPAPAAAAAVEEPLYKRFEPQQPQPAFKSLRSSRTLAEDVRYGFVMAQILDKPRSLKPYDDSF</sequence>
<protein>
    <submittedName>
        <fullName evidence="3">Uncharacterized protein</fullName>
    </submittedName>
</protein>
<dbReference type="EMBL" id="WNBW01000001">
    <property type="protein sequence ID" value="MTU03218.1"/>
    <property type="molecule type" value="Genomic_DNA"/>
</dbReference>
<dbReference type="Proteomes" id="UP000443070">
    <property type="component" value="Unassembled WGS sequence"/>
</dbReference>
<keyword evidence="2" id="KW-0472">Membrane</keyword>
<reference evidence="5 6" key="1">
    <citation type="journal article" date="2019" name="Nat. Med.">
        <title>A library of human gut bacterial isolates paired with longitudinal multiomics data enables mechanistic microbiome research.</title>
        <authorList>
            <person name="Poyet M."/>
            <person name="Groussin M."/>
            <person name="Gibbons S.M."/>
            <person name="Avila-Pacheco J."/>
            <person name="Jiang X."/>
            <person name="Kearney S.M."/>
            <person name="Perrotta A.R."/>
            <person name="Berdy B."/>
            <person name="Zhao S."/>
            <person name="Lieberman T.D."/>
            <person name="Swanson P.K."/>
            <person name="Smith M."/>
            <person name="Roesemann S."/>
            <person name="Alexander J.E."/>
            <person name="Rich S.A."/>
            <person name="Livny J."/>
            <person name="Vlamakis H."/>
            <person name="Clish C."/>
            <person name="Bullock K."/>
            <person name="Deik A."/>
            <person name="Scott J."/>
            <person name="Pierce K.A."/>
            <person name="Xavier R.J."/>
            <person name="Alm E.J."/>
        </authorList>
    </citation>
    <scope>NUCLEOTIDE SEQUENCE [LARGE SCALE GENOMIC DNA]</scope>
    <source>
        <strain evidence="3 6">BIOML-A13</strain>
        <strain evidence="4 5">BIOML-A3</strain>
    </source>
</reference>
<proteinExistence type="predicted"/>
<keyword evidence="2" id="KW-0812">Transmembrane</keyword>
<feature type="region of interest" description="Disordered" evidence="1">
    <location>
        <begin position="26"/>
        <end position="57"/>
    </location>
</feature>
<accession>A0A7X2XEK9</accession>
<gene>
    <name evidence="3" type="ORF">GMD11_02225</name>
    <name evidence="4" type="ORF">GMD18_02220</name>
</gene>
<keyword evidence="5" id="KW-1185">Reference proteome</keyword>
<feature type="transmembrane region" description="Helical" evidence="2">
    <location>
        <begin position="6"/>
        <end position="23"/>
    </location>
</feature>
<evidence type="ECO:0000256" key="2">
    <source>
        <dbReference type="SAM" id="Phobius"/>
    </source>
</evidence>
<evidence type="ECO:0000313" key="4">
    <source>
        <dbReference type="EMBL" id="MTU03218.1"/>
    </source>
</evidence>
<evidence type="ECO:0000313" key="3">
    <source>
        <dbReference type="EMBL" id="MTT75087.1"/>
    </source>
</evidence>